<sequence>MRANKIKDFNIISNEVYRVDPKKENKYVVNNNFHPKNISQTYKILDISRNGTYGPHQKYGAKNGMQAMTVAPVNRNGKVDYSHITIAYAGTNFGDIQDDGTDWNNVIIGKKYKNSQFDTAYGYAKYIKKKFAKTKLNDKGAYNPKLTFTGYSLGGSLALTIGVKMKAPAVTFNGPVPANQMSKKEIKFLQTHPTMYQNYLNSSDFIGNYNNTYGLNKVTGDFQHIYDNDQILSHLMFMNKINNNDINWAQTIRDTYSAPLRMFIGGGPGYVYLKNGKALNSPFSLYDYVLRNHGVESWFNDNNYIRTANIKINIPKNQSTFENTSYQIDKALNDHLVAIVNQFGGAGTGNEGEIYLDSLSALAVKDAIQEHAQAGIKAIKQEKQKTSRSLKNNWTKTHEAATAIGQVLTASEIAEALATVKADKNSIYTNLDDKLASKVKGISQLSQDFDDFSDKMTERIDKRIGDDGELARKFGL</sequence>
<dbReference type="AlphaFoldDB" id="A0A2Z6T7A3"/>
<accession>A0A2Z6T7A3</accession>
<dbReference type="InterPro" id="IPR029058">
    <property type="entry name" value="AB_hydrolase_fold"/>
</dbReference>
<dbReference type="RefSeq" id="WP_117117837.1">
    <property type="nucleotide sequence ID" value="NZ_BFBY01000002.1"/>
</dbReference>
<dbReference type="Pfam" id="PF26363">
    <property type="entry name" value="Phospholipase-like"/>
    <property type="match status" value="1"/>
</dbReference>
<protein>
    <recommendedName>
        <fullName evidence="3">Fungal lipase-like domain-containing protein</fullName>
    </recommendedName>
</protein>
<proteinExistence type="predicted"/>
<dbReference type="Proteomes" id="UP000257317">
    <property type="component" value="Unassembled WGS sequence"/>
</dbReference>
<evidence type="ECO:0008006" key="3">
    <source>
        <dbReference type="Google" id="ProtNLM"/>
    </source>
</evidence>
<dbReference type="OrthoDB" id="6450827at2"/>
<evidence type="ECO:0000313" key="1">
    <source>
        <dbReference type="EMBL" id="GBG04491.1"/>
    </source>
</evidence>
<organism evidence="1 2">
    <name type="scientific">Lactobacillus rodentium</name>
    <dbReference type="NCBI Taxonomy" id="947835"/>
    <lineage>
        <taxon>Bacteria</taxon>
        <taxon>Bacillati</taxon>
        <taxon>Bacillota</taxon>
        <taxon>Bacilli</taxon>
        <taxon>Lactobacillales</taxon>
        <taxon>Lactobacillaceae</taxon>
        <taxon>Lactobacillus</taxon>
    </lineage>
</organism>
<reference evidence="2" key="1">
    <citation type="submission" date="2018-03" db="EMBL/GenBank/DDBJ databases">
        <title>New taxa in the Lactobacillus gasseri group.</title>
        <authorList>
            <person name="Tanizawa Y."/>
            <person name="Tohno M."/>
            <person name="Endo A."/>
            <person name="Arita M."/>
        </authorList>
    </citation>
    <scope>NUCLEOTIDE SEQUENCE [LARGE SCALE GENOMIC DNA]</scope>
    <source>
        <strain evidence="2">DSM 24759</strain>
    </source>
</reference>
<dbReference type="SUPFAM" id="SSF53474">
    <property type="entry name" value="alpha/beta-Hydrolases"/>
    <property type="match status" value="1"/>
</dbReference>
<gene>
    <name evidence="1" type="ORF">LrDSM24759_04050</name>
</gene>
<comment type="caution">
    <text evidence="1">The sequence shown here is derived from an EMBL/GenBank/DDBJ whole genome shotgun (WGS) entry which is preliminary data.</text>
</comment>
<keyword evidence="2" id="KW-1185">Reference proteome</keyword>
<dbReference type="EMBL" id="BFBY01000002">
    <property type="protein sequence ID" value="GBG04491.1"/>
    <property type="molecule type" value="Genomic_DNA"/>
</dbReference>
<dbReference type="Gene3D" id="3.40.50.1820">
    <property type="entry name" value="alpha/beta hydrolase"/>
    <property type="match status" value="1"/>
</dbReference>
<evidence type="ECO:0000313" key="2">
    <source>
        <dbReference type="Proteomes" id="UP000257317"/>
    </source>
</evidence>
<name>A0A2Z6T7A3_9LACO</name>